<accession>A0A0E9TEP3</accession>
<sequence>MYIQDSSILIIAPSTGRLNVLHPSIPLGKFYCHNQHALPLLPYIAQSCLCFMHRIFDMKLEHQQNAALFGL</sequence>
<proteinExistence type="predicted"/>
<name>A0A0E9TEP3_ANGAN</name>
<protein>
    <submittedName>
        <fullName evidence="1">Uncharacterized protein</fullName>
    </submittedName>
</protein>
<dbReference type="AlphaFoldDB" id="A0A0E9TEP3"/>
<reference evidence="1" key="1">
    <citation type="submission" date="2014-11" db="EMBL/GenBank/DDBJ databases">
        <authorList>
            <person name="Amaro Gonzalez C."/>
        </authorList>
    </citation>
    <scope>NUCLEOTIDE SEQUENCE</scope>
</reference>
<evidence type="ECO:0000313" key="1">
    <source>
        <dbReference type="EMBL" id="JAH51912.1"/>
    </source>
</evidence>
<reference evidence="1" key="2">
    <citation type="journal article" date="2015" name="Fish Shellfish Immunol.">
        <title>Early steps in the European eel (Anguilla anguilla)-Vibrio vulnificus interaction in the gills: Role of the RtxA13 toxin.</title>
        <authorList>
            <person name="Callol A."/>
            <person name="Pajuelo D."/>
            <person name="Ebbesson L."/>
            <person name="Teles M."/>
            <person name="MacKenzie S."/>
            <person name="Amaro C."/>
        </authorList>
    </citation>
    <scope>NUCLEOTIDE SEQUENCE</scope>
</reference>
<organism evidence="1">
    <name type="scientific">Anguilla anguilla</name>
    <name type="common">European freshwater eel</name>
    <name type="synonym">Muraena anguilla</name>
    <dbReference type="NCBI Taxonomy" id="7936"/>
    <lineage>
        <taxon>Eukaryota</taxon>
        <taxon>Metazoa</taxon>
        <taxon>Chordata</taxon>
        <taxon>Craniata</taxon>
        <taxon>Vertebrata</taxon>
        <taxon>Euteleostomi</taxon>
        <taxon>Actinopterygii</taxon>
        <taxon>Neopterygii</taxon>
        <taxon>Teleostei</taxon>
        <taxon>Anguilliformes</taxon>
        <taxon>Anguillidae</taxon>
        <taxon>Anguilla</taxon>
    </lineage>
</organism>
<dbReference type="EMBL" id="GBXM01056665">
    <property type="protein sequence ID" value="JAH51912.1"/>
    <property type="molecule type" value="Transcribed_RNA"/>
</dbReference>